<dbReference type="Proteomes" id="UP000295701">
    <property type="component" value="Unassembled WGS sequence"/>
</dbReference>
<comment type="subcellular location">
    <subcellularLocation>
        <location evidence="1">Endomembrane system</location>
        <topology evidence="1">Multi-pass membrane protein</topology>
    </subcellularLocation>
</comment>
<evidence type="ECO:0000256" key="4">
    <source>
        <dbReference type="ARBA" id="ARBA00023136"/>
    </source>
</evidence>
<evidence type="ECO:0000256" key="2">
    <source>
        <dbReference type="ARBA" id="ARBA00022692"/>
    </source>
</evidence>
<dbReference type="GO" id="GO:0032259">
    <property type="term" value="P:methylation"/>
    <property type="evidence" value="ECO:0007669"/>
    <property type="project" value="UniProtKB-KW"/>
</dbReference>
<keyword evidence="3 5" id="KW-1133">Transmembrane helix</keyword>
<comment type="caution">
    <text evidence="6">The sequence shown here is derived from an EMBL/GenBank/DDBJ whole genome shotgun (WGS) entry which is preliminary data.</text>
</comment>
<dbReference type="InterPro" id="IPR007318">
    <property type="entry name" value="Phopholipid_MeTrfase"/>
</dbReference>
<dbReference type="AlphaFoldDB" id="A0A4R6AE41"/>
<protein>
    <submittedName>
        <fullName evidence="6">Isoprenylcysteine carboxylmethyltransferase family protein</fullName>
    </submittedName>
</protein>
<dbReference type="GO" id="GO:0012505">
    <property type="term" value="C:endomembrane system"/>
    <property type="evidence" value="ECO:0007669"/>
    <property type="project" value="UniProtKB-SubCell"/>
</dbReference>
<keyword evidence="6" id="KW-0808">Transferase</keyword>
<feature type="transmembrane region" description="Helical" evidence="5">
    <location>
        <begin position="89"/>
        <end position="120"/>
    </location>
</feature>
<evidence type="ECO:0000313" key="6">
    <source>
        <dbReference type="EMBL" id="TDL79726.1"/>
    </source>
</evidence>
<evidence type="ECO:0000256" key="1">
    <source>
        <dbReference type="ARBA" id="ARBA00004127"/>
    </source>
</evidence>
<dbReference type="RefSeq" id="WP_133396736.1">
    <property type="nucleotide sequence ID" value="NZ_SNAA01000008.1"/>
</dbReference>
<evidence type="ECO:0000256" key="5">
    <source>
        <dbReference type="SAM" id="Phobius"/>
    </source>
</evidence>
<evidence type="ECO:0000256" key="3">
    <source>
        <dbReference type="ARBA" id="ARBA00022989"/>
    </source>
</evidence>
<name>A0A4R6AE41_9RHOB</name>
<proteinExistence type="predicted"/>
<keyword evidence="2 5" id="KW-0812">Transmembrane</keyword>
<feature type="transmembrane region" description="Helical" evidence="5">
    <location>
        <begin position="12"/>
        <end position="31"/>
    </location>
</feature>
<gene>
    <name evidence="6" type="ORF">E2L08_08970</name>
</gene>
<keyword evidence="4 5" id="KW-0472">Membrane</keyword>
<keyword evidence="6" id="KW-0489">Methyltransferase</keyword>
<accession>A0A4R6AE41</accession>
<organism evidence="6 7">
    <name type="scientific">Palleronia sediminis</name>
    <dbReference type="NCBI Taxonomy" id="2547833"/>
    <lineage>
        <taxon>Bacteria</taxon>
        <taxon>Pseudomonadati</taxon>
        <taxon>Pseudomonadota</taxon>
        <taxon>Alphaproteobacteria</taxon>
        <taxon>Rhodobacterales</taxon>
        <taxon>Roseobacteraceae</taxon>
        <taxon>Palleronia</taxon>
    </lineage>
</organism>
<dbReference type="Gene3D" id="1.20.120.1630">
    <property type="match status" value="1"/>
</dbReference>
<reference evidence="6 7" key="1">
    <citation type="submission" date="2019-03" db="EMBL/GenBank/DDBJ databases">
        <title>Primorskyibacter sp. SS33 isolated from sediments.</title>
        <authorList>
            <person name="Xunke S."/>
        </authorList>
    </citation>
    <scope>NUCLEOTIDE SEQUENCE [LARGE SCALE GENOMIC DNA]</scope>
    <source>
        <strain evidence="6 7">SS33</strain>
    </source>
</reference>
<feature type="transmembrane region" description="Helical" evidence="5">
    <location>
        <begin position="43"/>
        <end position="61"/>
    </location>
</feature>
<keyword evidence="7" id="KW-1185">Reference proteome</keyword>
<dbReference type="GO" id="GO:0008168">
    <property type="term" value="F:methyltransferase activity"/>
    <property type="evidence" value="ECO:0007669"/>
    <property type="project" value="UniProtKB-KW"/>
</dbReference>
<dbReference type="OrthoDB" id="9811969at2"/>
<evidence type="ECO:0000313" key="7">
    <source>
        <dbReference type="Proteomes" id="UP000295701"/>
    </source>
</evidence>
<sequence length="150" mass="16293">MGLRDDFPDLPPVWAAGVFVAQLAAAALPFGGLDPGWARPAGLVLLVAGIGLAGWAARWFARRRTPIEPGETPRVLIVEGPFRLNRNPIYTGMTVALAGAGLMLLSWPAAVLSLALPWILGRRFVAAEERRLREAFGAEAEAWLARSRRW</sequence>
<dbReference type="EMBL" id="SNAA01000008">
    <property type="protein sequence ID" value="TDL79726.1"/>
    <property type="molecule type" value="Genomic_DNA"/>
</dbReference>
<dbReference type="Pfam" id="PF04191">
    <property type="entry name" value="PEMT"/>
    <property type="match status" value="1"/>
</dbReference>